<evidence type="ECO:0000256" key="6">
    <source>
        <dbReference type="ARBA" id="ARBA00023065"/>
    </source>
</evidence>
<protein>
    <recommendedName>
        <fullName evidence="12">ATP synthase gamma chain</fullName>
    </recommendedName>
</protein>
<dbReference type="InterPro" id="IPR000131">
    <property type="entry name" value="ATP_synth_F1_gsu"/>
</dbReference>
<dbReference type="GO" id="GO:0046933">
    <property type="term" value="F:proton-transporting ATP synthase activity, rotational mechanism"/>
    <property type="evidence" value="ECO:0007669"/>
    <property type="project" value="InterPro"/>
</dbReference>
<evidence type="ECO:0000313" key="10">
    <source>
        <dbReference type="EMBL" id="OGK48753.1"/>
    </source>
</evidence>
<dbReference type="InterPro" id="IPR035968">
    <property type="entry name" value="ATP_synth_F1_ATPase_gsu"/>
</dbReference>
<evidence type="ECO:0000256" key="9">
    <source>
        <dbReference type="ARBA" id="ARBA00023310"/>
    </source>
</evidence>
<keyword evidence="5" id="KW-0375">Hydrogen ion transport</keyword>
<evidence type="ECO:0000256" key="1">
    <source>
        <dbReference type="ARBA" id="ARBA00003456"/>
    </source>
</evidence>
<dbReference type="STRING" id="1802061.A3A93_02890"/>
<reference evidence="10 11" key="1">
    <citation type="journal article" date="2016" name="Nat. Commun.">
        <title>Thousands of microbial genomes shed light on interconnected biogeochemical processes in an aquifer system.</title>
        <authorList>
            <person name="Anantharaman K."/>
            <person name="Brown C.T."/>
            <person name="Hug L.A."/>
            <person name="Sharon I."/>
            <person name="Castelle C.J."/>
            <person name="Probst A.J."/>
            <person name="Thomas B.C."/>
            <person name="Singh A."/>
            <person name="Wilkins M.J."/>
            <person name="Karaoz U."/>
            <person name="Brodie E.L."/>
            <person name="Williams K.H."/>
            <person name="Hubbard S.S."/>
            <person name="Banfield J.F."/>
        </authorList>
    </citation>
    <scope>NUCLEOTIDE SEQUENCE [LARGE SCALE GENOMIC DNA]</scope>
</reference>
<comment type="subcellular location">
    <subcellularLocation>
        <location evidence="2">Membrane</location>
        <topology evidence="2">Peripheral membrane protein</topology>
    </subcellularLocation>
</comment>
<keyword evidence="4" id="KW-0813">Transport</keyword>
<organism evidence="10 11">
    <name type="scientific">Candidatus Roizmanbacteria bacterium RIFCSPLOWO2_01_FULL_38_12</name>
    <dbReference type="NCBI Taxonomy" id="1802061"/>
    <lineage>
        <taxon>Bacteria</taxon>
        <taxon>Candidatus Roizmaniibacteriota</taxon>
    </lineage>
</organism>
<sequence>MQQKSNIINEIEFLEDLRQLAHVYETISTIKMQQIRESIIQSRSFFAELMDIFQSLQYENLDTINENIATLTEQRGISLKPMATVIITANTKFHGDILRKTFNYFIKKYDRAGDLFVIGKIGRELIQQYKSSINFKEFDISDINFTIQDLKPILFHLLQYKKIHVYYAVFKNLVEQIPTDADIADILKLTPEEIKEQTGKEKQTDFLFEPSGQKIAGFIHNSVIAMLLLQTVSETHLARLASRLNAMDALLQRIDIDVKKLDSKQRRFEKSLQSIKQAERLSGIALW</sequence>
<evidence type="ECO:0000256" key="7">
    <source>
        <dbReference type="ARBA" id="ARBA00023136"/>
    </source>
</evidence>
<dbReference type="Gene3D" id="3.40.1380.10">
    <property type="match status" value="1"/>
</dbReference>
<keyword evidence="8" id="KW-0139">CF(1)</keyword>
<evidence type="ECO:0000256" key="5">
    <source>
        <dbReference type="ARBA" id="ARBA00022781"/>
    </source>
</evidence>
<keyword evidence="6" id="KW-0406">Ion transport</keyword>
<evidence type="ECO:0000256" key="8">
    <source>
        <dbReference type="ARBA" id="ARBA00023196"/>
    </source>
</evidence>
<evidence type="ECO:0000313" key="11">
    <source>
        <dbReference type="Proteomes" id="UP000177141"/>
    </source>
</evidence>
<evidence type="ECO:0000256" key="2">
    <source>
        <dbReference type="ARBA" id="ARBA00004170"/>
    </source>
</evidence>
<evidence type="ECO:0008006" key="12">
    <source>
        <dbReference type="Google" id="ProtNLM"/>
    </source>
</evidence>
<comment type="caution">
    <text evidence="10">The sequence shown here is derived from an EMBL/GenBank/DDBJ whole genome shotgun (WGS) entry which is preliminary data.</text>
</comment>
<keyword evidence="7" id="KW-0472">Membrane</keyword>
<dbReference type="AlphaFoldDB" id="A0A1F7IZG6"/>
<gene>
    <name evidence="10" type="ORF">A3A93_02890</name>
</gene>
<proteinExistence type="inferred from homology"/>
<keyword evidence="9" id="KW-0066">ATP synthesis</keyword>
<name>A0A1F7IZG6_9BACT</name>
<dbReference type="SUPFAM" id="SSF52943">
    <property type="entry name" value="ATP synthase (F1-ATPase), gamma subunit"/>
    <property type="match status" value="1"/>
</dbReference>
<evidence type="ECO:0000256" key="4">
    <source>
        <dbReference type="ARBA" id="ARBA00022448"/>
    </source>
</evidence>
<comment type="function">
    <text evidence="1">Produces ATP from ADP in the presence of a proton gradient across the membrane. The gamma chain is believed to be important in regulating ATPase activity and the flow of protons through the CF(0) complex.</text>
</comment>
<dbReference type="Pfam" id="PF00231">
    <property type="entry name" value="ATP-synt"/>
    <property type="match status" value="1"/>
</dbReference>
<accession>A0A1F7IZG6</accession>
<dbReference type="GO" id="GO:0045259">
    <property type="term" value="C:proton-transporting ATP synthase complex"/>
    <property type="evidence" value="ECO:0007669"/>
    <property type="project" value="UniProtKB-KW"/>
</dbReference>
<comment type="similarity">
    <text evidence="3">Belongs to the ATPase gamma chain family.</text>
</comment>
<dbReference type="EMBL" id="MGAL01000011">
    <property type="protein sequence ID" value="OGK48753.1"/>
    <property type="molecule type" value="Genomic_DNA"/>
</dbReference>
<evidence type="ECO:0000256" key="3">
    <source>
        <dbReference type="ARBA" id="ARBA00007681"/>
    </source>
</evidence>
<dbReference type="Proteomes" id="UP000177141">
    <property type="component" value="Unassembled WGS sequence"/>
</dbReference>